<evidence type="ECO:0000256" key="4">
    <source>
        <dbReference type="PROSITE-ProRule" id="PRU00175"/>
    </source>
</evidence>
<dbReference type="PANTHER" id="PTHR45931">
    <property type="entry name" value="SI:CH211-59O9.10"/>
    <property type="match status" value="1"/>
</dbReference>
<dbReference type="InterPro" id="IPR051834">
    <property type="entry name" value="RING_finger_E3_ligase"/>
</dbReference>
<dbReference type="AlphaFoldDB" id="A0A3Q7IU00"/>
<dbReference type="InterPro" id="IPR013083">
    <property type="entry name" value="Znf_RING/FYVE/PHD"/>
</dbReference>
<evidence type="ECO:0000256" key="3">
    <source>
        <dbReference type="ARBA" id="ARBA00022833"/>
    </source>
</evidence>
<feature type="domain" description="RING-type" evidence="6">
    <location>
        <begin position="259"/>
        <end position="300"/>
    </location>
</feature>
<keyword evidence="3" id="KW-0862">Zinc</keyword>
<evidence type="ECO:0000313" key="8">
    <source>
        <dbReference type="Proteomes" id="UP000004994"/>
    </source>
</evidence>
<reference evidence="7" key="1">
    <citation type="journal article" date="2012" name="Nature">
        <title>The tomato genome sequence provides insights into fleshy fruit evolution.</title>
        <authorList>
            <consortium name="Tomato Genome Consortium"/>
        </authorList>
    </citation>
    <scope>NUCLEOTIDE SEQUENCE [LARGE SCALE GENOMIC DNA]</scope>
    <source>
        <strain evidence="7">cv. Heinz 1706</strain>
    </source>
</reference>
<sequence>MERIIETAHCKSIRLFLWNEKLARNQISQSEGLCLFIIRSTFMMFQPCECGCCNSKYSCYTLEEKKCSTVIPFDLSKLRNGETSLGSLLVSATLQFLPQTIKQLGDEISFCLFTEFQDSQALLPLPRPTYVVVVEISQTRCVNFTDKVDLDTSPNFTGYPPDVPLYRRFEIDDKEEEGVVTVRNVSAADDRNDPFCEYTEDVLEYLDMLREYTGEGGGCPMKPPIAADVASGFVEVPPCYRSWCSSPAISMKDLMNETCPVCQEEFKDGNDMITTCCSHMFHTRCLLPWLSKNNSCPTCRAVYPLHYSPLLDRQRCKRKLVLYSSEVIFHVLEHVLVDVNMIVKKGHLSPEGTIDVSPFHGPIIHDKKGEGSGDQSAITDARFLSSGPVTKQKRASDNHPWTGSSDERDRSSLLER</sequence>
<dbReference type="Gene3D" id="3.30.40.10">
    <property type="entry name" value="Zinc/RING finger domain, C3HC4 (zinc finger)"/>
    <property type="match status" value="1"/>
</dbReference>
<accession>A0A3Q7IU00</accession>
<dbReference type="GO" id="GO:0016567">
    <property type="term" value="P:protein ubiquitination"/>
    <property type="evidence" value="ECO:0000318"/>
    <property type="project" value="GO_Central"/>
</dbReference>
<feature type="region of interest" description="Disordered" evidence="5">
    <location>
        <begin position="365"/>
        <end position="416"/>
    </location>
</feature>
<name>A0A3Q7IU00_SOLLC</name>
<dbReference type="GO" id="GO:0061630">
    <property type="term" value="F:ubiquitin protein ligase activity"/>
    <property type="evidence" value="ECO:0000318"/>
    <property type="project" value="GO_Central"/>
</dbReference>
<dbReference type="SMART" id="SM00184">
    <property type="entry name" value="RING"/>
    <property type="match status" value="1"/>
</dbReference>
<dbReference type="InterPro" id="IPR001841">
    <property type="entry name" value="Znf_RING"/>
</dbReference>
<evidence type="ECO:0000256" key="1">
    <source>
        <dbReference type="ARBA" id="ARBA00022723"/>
    </source>
</evidence>
<keyword evidence="2 4" id="KW-0863">Zinc-finger</keyword>
<evidence type="ECO:0000256" key="5">
    <source>
        <dbReference type="SAM" id="MobiDB-lite"/>
    </source>
</evidence>
<dbReference type="PROSITE" id="PS50089">
    <property type="entry name" value="ZF_RING_2"/>
    <property type="match status" value="1"/>
</dbReference>
<proteinExistence type="predicted"/>
<dbReference type="Pfam" id="PF13639">
    <property type="entry name" value="zf-RING_2"/>
    <property type="match status" value="1"/>
</dbReference>
<dbReference type="EnsemblPlants" id="Solyc09g010595.1.1">
    <property type="protein sequence ID" value="Solyc09g010595.1.1"/>
    <property type="gene ID" value="Solyc09g010595.1"/>
</dbReference>
<dbReference type="PANTHER" id="PTHR45931:SF16">
    <property type="entry name" value="RING_U-BOX SUPERFAMILY PROTEIN"/>
    <property type="match status" value="1"/>
</dbReference>
<reference evidence="7" key="2">
    <citation type="submission" date="2019-01" db="UniProtKB">
        <authorList>
            <consortium name="EnsemblPlants"/>
        </authorList>
    </citation>
    <scope>IDENTIFICATION</scope>
    <source>
        <strain evidence="7">cv. Heinz 1706</strain>
    </source>
</reference>
<dbReference type="Proteomes" id="UP000004994">
    <property type="component" value="Chromosome 9"/>
</dbReference>
<dbReference type="GO" id="GO:0005737">
    <property type="term" value="C:cytoplasm"/>
    <property type="evidence" value="ECO:0000318"/>
    <property type="project" value="GO_Central"/>
</dbReference>
<evidence type="ECO:0000259" key="6">
    <source>
        <dbReference type="PROSITE" id="PS50089"/>
    </source>
</evidence>
<dbReference type="InParanoid" id="A0A3Q7IU00"/>
<dbReference type="GO" id="GO:0008270">
    <property type="term" value="F:zinc ion binding"/>
    <property type="evidence" value="ECO:0007669"/>
    <property type="project" value="UniProtKB-KW"/>
</dbReference>
<dbReference type="Gramene" id="Solyc09g010595.1.1">
    <property type="protein sequence ID" value="Solyc09g010595.1.1"/>
    <property type="gene ID" value="Solyc09g010595.1"/>
</dbReference>
<keyword evidence="8" id="KW-1185">Reference proteome</keyword>
<protein>
    <recommendedName>
        <fullName evidence="6">RING-type domain-containing protein</fullName>
    </recommendedName>
</protein>
<dbReference type="SUPFAM" id="SSF57850">
    <property type="entry name" value="RING/U-box"/>
    <property type="match status" value="1"/>
</dbReference>
<evidence type="ECO:0000256" key="2">
    <source>
        <dbReference type="ARBA" id="ARBA00022771"/>
    </source>
</evidence>
<keyword evidence="1" id="KW-0479">Metal-binding</keyword>
<feature type="compositionally biased region" description="Basic and acidic residues" evidence="5">
    <location>
        <begin position="405"/>
        <end position="416"/>
    </location>
</feature>
<organism evidence="7">
    <name type="scientific">Solanum lycopersicum</name>
    <name type="common">Tomato</name>
    <name type="synonym">Lycopersicon esculentum</name>
    <dbReference type="NCBI Taxonomy" id="4081"/>
    <lineage>
        <taxon>Eukaryota</taxon>
        <taxon>Viridiplantae</taxon>
        <taxon>Streptophyta</taxon>
        <taxon>Embryophyta</taxon>
        <taxon>Tracheophyta</taxon>
        <taxon>Spermatophyta</taxon>
        <taxon>Magnoliopsida</taxon>
        <taxon>eudicotyledons</taxon>
        <taxon>Gunneridae</taxon>
        <taxon>Pentapetalae</taxon>
        <taxon>asterids</taxon>
        <taxon>lamiids</taxon>
        <taxon>Solanales</taxon>
        <taxon>Solanaceae</taxon>
        <taxon>Solanoideae</taxon>
        <taxon>Solaneae</taxon>
        <taxon>Solanum</taxon>
        <taxon>Solanum subgen. Lycopersicon</taxon>
    </lineage>
</organism>
<evidence type="ECO:0000313" key="7">
    <source>
        <dbReference type="EnsemblPlants" id="Solyc09g010595.1.1"/>
    </source>
</evidence>